<feature type="domain" description="UspA" evidence="4">
    <location>
        <begin position="156"/>
        <end position="289"/>
    </location>
</feature>
<evidence type="ECO:0000259" key="4">
    <source>
        <dbReference type="Pfam" id="PF00582"/>
    </source>
</evidence>
<protein>
    <submittedName>
        <fullName evidence="5">Universal stress protein</fullName>
    </submittedName>
</protein>
<dbReference type="SUPFAM" id="SSF52402">
    <property type="entry name" value="Adenine nucleotide alpha hydrolases-like"/>
    <property type="match status" value="2"/>
</dbReference>
<comment type="similarity">
    <text evidence="1">Belongs to the universal stress protein A family.</text>
</comment>
<dbReference type="InterPro" id="IPR014729">
    <property type="entry name" value="Rossmann-like_a/b/a_fold"/>
</dbReference>
<dbReference type="Pfam" id="PF00582">
    <property type="entry name" value="Usp"/>
    <property type="match status" value="2"/>
</dbReference>
<dbReference type="CDD" id="cd00293">
    <property type="entry name" value="USP-like"/>
    <property type="match status" value="2"/>
</dbReference>
<keyword evidence="2" id="KW-0547">Nucleotide-binding</keyword>
<dbReference type="InterPro" id="IPR006015">
    <property type="entry name" value="Universal_stress_UspA"/>
</dbReference>
<dbReference type="RefSeq" id="WP_189495048.1">
    <property type="nucleotide sequence ID" value="NZ_BMZT01000002.1"/>
</dbReference>
<evidence type="ECO:0000256" key="2">
    <source>
        <dbReference type="ARBA" id="ARBA00022741"/>
    </source>
</evidence>
<evidence type="ECO:0000256" key="3">
    <source>
        <dbReference type="ARBA" id="ARBA00022840"/>
    </source>
</evidence>
<evidence type="ECO:0000313" key="5">
    <source>
        <dbReference type="EMBL" id="MFC0718815.1"/>
    </source>
</evidence>
<sequence length="298" mass="31264">MRDIVWKPGAARAILLATDLDGRCDRALDRAVALAREWRARLVVLTVVEPPASPPPRLGDAPPLQASEAALRAAARLRRDVGPAAEGLDFELLVREGRVAECIDAVATETGCSLLVTGVAHDAFFGRHLAGSTVDWLVRHGRLPLLVVRDRAHAAYARVVVASDLSPASTRALDVARDLFPATARSLFTAFQVPYLGLRDGDRDSGIDDVRDATLQAARTFLAEAGHGGLSAAVAHGDAASRLAEHAIASGADLVIAACEGRGALFHLLIGSVAREILDASPCDTLLVPDPAPASSVP</sequence>
<evidence type="ECO:0000313" key="6">
    <source>
        <dbReference type="Proteomes" id="UP001589898"/>
    </source>
</evidence>
<evidence type="ECO:0000256" key="1">
    <source>
        <dbReference type="ARBA" id="ARBA00008791"/>
    </source>
</evidence>
<organism evidence="5 6">
    <name type="scientific">Luteimonas padinae</name>
    <dbReference type="NCBI Taxonomy" id="1714359"/>
    <lineage>
        <taxon>Bacteria</taxon>
        <taxon>Pseudomonadati</taxon>
        <taxon>Pseudomonadota</taxon>
        <taxon>Gammaproteobacteria</taxon>
        <taxon>Lysobacterales</taxon>
        <taxon>Lysobacteraceae</taxon>
        <taxon>Luteimonas</taxon>
    </lineage>
</organism>
<accession>A0ABV6T155</accession>
<dbReference type="InterPro" id="IPR006016">
    <property type="entry name" value="UspA"/>
</dbReference>
<dbReference type="Proteomes" id="UP001589898">
    <property type="component" value="Unassembled WGS sequence"/>
</dbReference>
<reference evidence="5 6" key="1">
    <citation type="submission" date="2024-09" db="EMBL/GenBank/DDBJ databases">
        <authorList>
            <person name="Sun Q."/>
            <person name="Mori K."/>
        </authorList>
    </citation>
    <scope>NUCLEOTIDE SEQUENCE [LARGE SCALE GENOMIC DNA]</scope>
    <source>
        <strain evidence="5 6">KCTC 52403</strain>
    </source>
</reference>
<dbReference type="PRINTS" id="PR01438">
    <property type="entry name" value="UNVRSLSTRESS"/>
</dbReference>
<dbReference type="PANTHER" id="PTHR46268:SF27">
    <property type="entry name" value="UNIVERSAL STRESS PROTEIN RV2623"/>
    <property type="match status" value="1"/>
</dbReference>
<dbReference type="Gene3D" id="3.40.50.620">
    <property type="entry name" value="HUPs"/>
    <property type="match status" value="2"/>
</dbReference>
<gene>
    <name evidence="5" type="ORF">ACFFFU_13870</name>
</gene>
<dbReference type="EMBL" id="JBHLTF010000033">
    <property type="protein sequence ID" value="MFC0718815.1"/>
    <property type="molecule type" value="Genomic_DNA"/>
</dbReference>
<keyword evidence="3" id="KW-0067">ATP-binding</keyword>
<comment type="caution">
    <text evidence="5">The sequence shown here is derived from an EMBL/GenBank/DDBJ whole genome shotgun (WGS) entry which is preliminary data.</text>
</comment>
<name>A0ABV6T155_9GAMM</name>
<keyword evidence="6" id="KW-1185">Reference proteome</keyword>
<dbReference type="PANTHER" id="PTHR46268">
    <property type="entry name" value="STRESS RESPONSE PROTEIN NHAX"/>
    <property type="match status" value="1"/>
</dbReference>
<proteinExistence type="inferred from homology"/>
<feature type="domain" description="UspA" evidence="4">
    <location>
        <begin position="12"/>
        <end position="149"/>
    </location>
</feature>